<feature type="domain" description="Mannosylglycerate hydrolase MGH1-like glycoside hydrolase" evidence="4">
    <location>
        <begin position="256"/>
        <end position="544"/>
    </location>
</feature>
<dbReference type="OrthoDB" id="9798687at2"/>
<keyword evidence="3" id="KW-0326">Glycosidase</keyword>
<gene>
    <name evidence="5" type="ORF">AC812_15290</name>
</gene>
<dbReference type="InterPro" id="IPR012341">
    <property type="entry name" value="6hp_glycosidase-like_sf"/>
</dbReference>
<sequence length="581" mass="66045">MDFPALSDFHNILDISIVPFTSRGSRLSVVAEERGISLRLTDRLRSQDIASRIGQNLPALIEEMSFLDGDGNALEYTIETYPHCLIFETRIGKYYLTFEDGENILIAPPAEPCGLSGKINLNELSTDRRGGIAVAQGEDRTRLVYSTNRKILQHQIEKLPGFGWKFKLIVDGGNCGGVLLHVSTRLGAARYVNDPKIVLNRSAQFWQDWFSRIPKIGAPDNHYKTAWCLLRSGLVSTRFYLSREVLVSSKKHSTTIWQWDACFYAMAYRHIDRKLAQDQLRIFFDHQSPSGMIPDGVYESGVILKREQATEVDWSRPPLLGWTIWKLFERDGDVEFLNEIYDGLSRWLKWWLDLYDHGLSLTSSTSHSLFAEDMDDPVILEEMPGNISPEMSVFLYLQLDCMAKISDAVNEPADAEFWRCQAERVLSQVRSEDEAGKGGLFWMQQQGRPVCVPTPLSLIGLLCGDCEADVTKKMVDHLSDEDGVWKNFPLPTILIENDDLENQKLWRSPEWMGVLYLLLEGLERCNLTHIGNHLCRQLLELLRHRFSNGQKITHAPIYGWAAALYIELAVRAAQADTSGLT</sequence>
<evidence type="ECO:0000256" key="1">
    <source>
        <dbReference type="ARBA" id="ARBA00010833"/>
    </source>
</evidence>
<dbReference type="GO" id="GO:0009311">
    <property type="term" value="P:oligosaccharide metabolic process"/>
    <property type="evidence" value="ECO:0007669"/>
    <property type="project" value="InterPro"/>
</dbReference>
<keyword evidence="6" id="KW-1185">Reference proteome</keyword>
<evidence type="ECO:0000313" key="5">
    <source>
        <dbReference type="EMBL" id="KPL73027.1"/>
    </source>
</evidence>
<dbReference type="Pfam" id="PF22422">
    <property type="entry name" value="MGH1-like_GH"/>
    <property type="match status" value="1"/>
</dbReference>
<comment type="similarity">
    <text evidence="1">Belongs to the glycosyl hydrolase 63 family.</text>
</comment>
<dbReference type="SUPFAM" id="SSF48208">
    <property type="entry name" value="Six-hairpin glycosidases"/>
    <property type="match status" value="1"/>
</dbReference>
<evidence type="ECO:0000256" key="2">
    <source>
        <dbReference type="ARBA" id="ARBA00022801"/>
    </source>
</evidence>
<dbReference type="PANTHER" id="PTHR10412">
    <property type="entry name" value="MANNOSYL-OLIGOSACCHARIDE GLUCOSIDASE"/>
    <property type="match status" value="1"/>
</dbReference>
<dbReference type="GO" id="GO:0006487">
    <property type="term" value="P:protein N-linked glycosylation"/>
    <property type="evidence" value="ECO:0007669"/>
    <property type="project" value="TreeGrafter"/>
</dbReference>
<dbReference type="AlphaFoldDB" id="A0A0P6XUB5"/>
<organism evidence="5 6">
    <name type="scientific">Bellilinea caldifistulae</name>
    <dbReference type="NCBI Taxonomy" id="360411"/>
    <lineage>
        <taxon>Bacteria</taxon>
        <taxon>Bacillati</taxon>
        <taxon>Chloroflexota</taxon>
        <taxon>Anaerolineae</taxon>
        <taxon>Anaerolineales</taxon>
        <taxon>Anaerolineaceae</taxon>
        <taxon>Bellilinea</taxon>
    </lineage>
</organism>
<dbReference type="InterPro" id="IPR004888">
    <property type="entry name" value="Glycoside_hydrolase_63"/>
</dbReference>
<dbReference type="InterPro" id="IPR054491">
    <property type="entry name" value="MGH1-like_GH"/>
</dbReference>
<dbReference type="Gene3D" id="1.50.10.10">
    <property type="match status" value="1"/>
</dbReference>
<accession>A0A0P6XUB5</accession>
<dbReference type="STRING" id="360411.AC812_15290"/>
<comment type="caution">
    <text evidence="5">The sequence shown here is derived from an EMBL/GenBank/DDBJ whole genome shotgun (WGS) entry which is preliminary data.</text>
</comment>
<dbReference type="PANTHER" id="PTHR10412:SF11">
    <property type="entry name" value="MANNOSYL-OLIGOSACCHARIDE GLUCOSIDASE"/>
    <property type="match status" value="1"/>
</dbReference>
<protein>
    <recommendedName>
        <fullName evidence="4">Mannosylglycerate hydrolase MGH1-like glycoside hydrolase domain-containing protein</fullName>
    </recommendedName>
</protein>
<evidence type="ECO:0000313" key="6">
    <source>
        <dbReference type="Proteomes" id="UP000050514"/>
    </source>
</evidence>
<evidence type="ECO:0000256" key="3">
    <source>
        <dbReference type="ARBA" id="ARBA00023295"/>
    </source>
</evidence>
<dbReference type="RefSeq" id="WP_061917110.1">
    <property type="nucleotide sequence ID" value="NZ_DF967971.1"/>
</dbReference>
<dbReference type="EMBL" id="LGHJ01000022">
    <property type="protein sequence ID" value="KPL73027.1"/>
    <property type="molecule type" value="Genomic_DNA"/>
</dbReference>
<name>A0A0P6XUB5_9CHLR</name>
<reference evidence="5 6" key="1">
    <citation type="submission" date="2015-07" db="EMBL/GenBank/DDBJ databases">
        <title>Draft genome of Bellilinea caldifistulae DSM 17877.</title>
        <authorList>
            <person name="Hemp J."/>
            <person name="Ward L.M."/>
            <person name="Pace L.A."/>
            <person name="Fischer W.W."/>
        </authorList>
    </citation>
    <scope>NUCLEOTIDE SEQUENCE [LARGE SCALE GENOMIC DNA]</scope>
    <source>
        <strain evidence="5 6">GOMI-1</strain>
    </source>
</reference>
<proteinExistence type="inferred from homology"/>
<keyword evidence="2" id="KW-0378">Hydrolase</keyword>
<dbReference type="InterPro" id="IPR008928">
    <property type="entry name" value="6-hairpin_glycosidase_sf"/>
</dbReference>
<dbReference type="Proteomes" id="UP000050514">
    <property type="component" value="Unassembled WGS sequence"/>
</dbReference>
<evidence type="ECO:0000259" key="4">
    <source>
        <dbReference type="Pfam" id="PF22422"/>
    </source>
</evidence>
<dbReference type="GO" id="GO:0004573">
    <property type="term" value="F:Glc3Man9GlcNAc2 oligosaccharide glucosidase activity"/>
    <property type="evidence" value="ECO:0007669"/>
    <property type="project" value="InterPro"/>
</dbReference>